<dbReference type="EMBL" id="BMAT01010013">
    <property type="protein sequence ID" value="GFS18454.1"/>
    <property type="molecule type" value="Genomic_DNA"/>
</dbReference>
<dbReference type="GO" id="GO:0005576">
    <property type="term" value="C:extracellular region"/>
    <property type="evidence" value="ECO:0007669"/>
    <property type="project" value="InterPro"/>
</dbReference>
<dbReference type="InterPro" id="IPR036645">
    <property type="entry name" value="Elafin-like_sf"/>
</dbReference>
<feature type="transmembrane region" description="Helical" evidence="1">
    <location>
        <begin position="155"/>
        <end position="183"/>
    </location>
</feature>
<dbReference type="Pfam" id="PF00095">
    <property type="entry name" value="WAP"/>
    <property type="match status" value="1"/>
</dbReference>
<evidence type="ECO:0000256" key="1">
    <source>
        <dbReference type="SAM" id="Phobius"/>
    </source>
</evidence>
<keyword evidence="1" id="KW-0812">Transmembrane</keyword>
<accession>A0AAV4J715</accession>
<evidence type="ECO:0000259" key="2">
    <source>
        <dbReference type="PROSITE" id="PS51390"/>
    </source>
</evidence>
<dbReference type="GO" id="GO:0030414">
    <property type="term" value="F:peptidase inhibitor activity"/>
    <property type="evidence" value="ECO:0007669"/>
    <property type="project" value="InterPro"/>
</dbReference>
<protein>
    <recommendedName>
        <fullName evidence="2">WAP domain-containing protein</fullName>
    </recommendedName>
</protein>
<dbReference type="Gene3D" id="4.10.75.10">
    <property type="entry name" value="Elafin-like"/>
    <property type="match status" value="1"/>
</dbReference>
<evidence type="ECO:0000313" key="4">
    <source>
        <dbReference type="Proteomes" id="UP000762676"/>
    </source>
</evidence>
<dbReference type="InterPro" id="IPR008197">
    <property type="entry name" value="WAP_dom"/>
</dbReference>
<dbReference type="SUPFAM" id="SSF57256">
    <property type="entry name" value="Elafin-like"/>
    <property type="match status" value="1"/>
</dbReference>
<feature type="transmembrane region" description="Helical" evidence="1">
    <location>
        <begin position="131"/>
        <end position="148"/>
    </location>
</feature>
<sequence length="195" mass="20491">MVGDPILEPQGTGLHDLTCGTTLPCPNGTYCNTDLMDTYATCCVSDTDPPVKNWTCPPNTFTDDEFCLDTCNNDGDCRHTEKCCEHGCNRECMHRPDPCETKKCPSRSYCQREDMPPCPLPGQCPTPGDCVVVVVVVAVALAAVVVVVKVVAAAVVVVVVLVVVVIVAAAIIVVVVVVAVAVVEAVVGPTNSSAM</sequence>
<name>A0AAV4J715_9GAST</name>
<feature type="domain" description="WAP" evidence="2">
    <location>
        <begin position="49"/>
        <end position="97"/>
    </location>
</feature>
<dbReference type="Proteomes" id="UP000762676">
    <property type="component" value="Unassembled WGS sequence"/>
</dbReference>
<evidence type="ECO:0000313" key="3">
    <source>
        <dbReference type="EMBL" id="GFS18454.1"/>
    </source>
</evidence>
<reference evidence="3 4" key="1">
    <citation type="journal article" date="2021" name="Elife">
        <title>Chloroplast acquisition without the gene transfer in kleptoplastic sea slugs, Plakobranchus ocellatus.</title>
        <authorList>
            <person name="Maeda T."/>
            <person name="Takahashi S."/>
            <person name="Yoshida T."/>
            <person name="Shimamura S."/>
            <person name="Takaki Y."/>
            <person name="Nagai Y."/>
            <person name="Toyoda A."/>
            <person name="Suzuki Y."/>
            <person name="Arimoto A."/>
            <person name="Ishii H."/>
            <person name="Satoh N."/>
            <person name="Nishiyama T."/>
            <person name="Hasebe M."/>
            <person name="Maruyama T."/>
            <person name="Minagawa J."/>
            <person name="Obokata J."/>
            <person name="Shigenobu S."/>
        </authorList>
    </citation>
    <scope>NUCLEOTIDE SEQUENCE [LARGE SCALE GENOMIC DNA]</scope>
</reference>
<gene>
    <name evidence="3" type="ORF">ElyMa_005006800</name>
</gene>
<organism evidence="3 4">
    <name type="scientific">Elysia marginata</name>
    <dbReference type="NCBI Taxonomy" id="1093978"/>
    <lineage>
        <taxon>Eukaryota</taxon>
        <taxon>Metazoa</taxon>
        <taxon>Spiralia</taxon>
        <taxon>Lophotrochozoa</taxon>
        <taxon>Mollusca</taxon>
        <taxon>Gastropoda</taxon>
        <taxon>Heterobranchia</taxon>
        <taxon>Euthyneura</taxon>
        <taxon>Panpulmonata</taxon>
        <taxon>Sacoglossa</taxon>
        <taxon>Placobranchoidea</taxon>
        <taxon>Plakobranchidae</taxon>
        <taxon>Elysia</taxon>
    </lineage>
</organism>
<proteinExistence type="predicted"/>
<comment type="caution">
    <text evidence="3">The sequence shown here is derived from an EMBL/GenBank/DDBJ whole genome shotgun (WGS) entry which is preliminary data.</text>
</comment>
<dbReference type="AlphaFoldDB" id="A0AAV4J715"/>
<keyword evidence="1" id="KW-0472">Membrane</keyword>
<keyword evidence="1" id="KW-1133">Transmembrane helix</keyword>
<keyword evidence="4" id="KW-1185">Reference proteome</keyword>
<dbReference type="PROSITE" id="PS51390">
    <property type="entry name" value="WAP"/>
    <property type="match status" value="1"/>
</dbReference>